<dbReference type="Gene3D" id="3.40.50.150">
    <property type="entry name" value="Vaccinia Virus protein VP39"/>
    <property type="match status" value="1"/>
</dbReference>
<evidence type="ECO:0000313" key="3">
    <source>
        <dbReference type="Proteomes" id="UP000199518"/>
    </source>
</evidence>
<feature type="transmembrane region" description="Helical" evidence="1">
    <location>
        <begin position="216"/>
        <end position="238"/>
    </location>
</feature>
<accession>A0A1I3HCH0</accession>
<keyword evidence="1" id="KW-0472">Membrane</keyword>
<evidence type="ECO:0008006" key="4">
    <source>
        <dbReference type="Google" id="ProtNLM"/>
    </source>
</evidence>
<feature type="transmembrane region" description="Helical" evidence="1">
    <location>
        <begin position="150"/>
        <end position="170"/>
    </location>
</feature>
<sequence>MSRFPDLARAAFDARSLRTIASGGIAGLCLVAAICPWRLLLGNGHAEDTALLFIAALCWWLPRVGAAGPRLAAQFRPFALLTAAVWTLLIPFVVLSLLQGLKGMTLITLETPLVHYATVFAISLLALPPVFLGIGLAYQQQRANDVRATWHWPIAFGLSCVFASTCLLPFFGARVIGWTGLICGAALLVAERWALSAERFAPDSEETLVGMRLRPEWTGSLLAILTGGALAVACYVASQLIPRNLTNDLALVAGVLLSCSLAMLIRHGRTREPRAYSSSLSLLFLAAWISTIAAGYPLWVWCCLQMNAWVSSLPLLLLLRTLLLMAFVLPAGLIIRRLAGPTLDLGMPASHPIKMALGFSIFPWLTWSPSSAAMLTAGAALTFAFVAWAKEGFPIPHRTWQRWSTAGLACTAVLGLWFGQNLNPRYAEKILFSSHTLQSLRQGIDADQLPWIDEGRQVAAFDSANDHYSLSRYRGSQMVVRHNGLSTGMISTDPGSCPHSAADVLPMLLPLAFHPDAENVLLLGIHPAALLTCQEYPLRVVRTLDGSAASHQLLNWLEQNVAGWNLTGGPEFQFGRIDPLLALYSSHNCEYDLIVCPLTQPADAAAASYTAQEFYQQVFARLSANGMFAQRIPYYDLGPDVIQSITATMQSVFPEVEIVETVPGELVFLCARDHLPRIDEALVERLKSPQCRKLLGQAGWDWSMVLGRGGLTSDAVATYTADSRKLNTAANGRFAASLSQEVSRWGNKANATREALARHGEALRAGLKEESVAQEVTHRLEDLSLAHRMQQDHPNDPWGYRAALKERLKERPRSQLVHVKHEGLKRMLDPEDRVRKEYLQSLGDAARQPHPPLEAIVRLTAYEEPFDPLVSLFVHHEAIQLMERCETPDVALQYRNLLHTIYFANSQDQSVRNVSSALNLVCDNAAVTTSPAAQWDHVNSLMQVLAQRWQLRLQAGKPSKYDAVDAEQSSLAVAKAVDLLSKHYADAGMTADEWKLRHMSLEQSLLRPLRQHRSVQLRQVPVTPLAAAPATTEPAAATK</sequence>
<dbReference type="AlphaFoldDB" id="A0A1I3HCH0"/>
<protein>
    <recommendedName>
        <fullName evidence="4">Spermidine synthase</fullName>
    </recommendedName>
</protein>
<feature type="transmembrane region" description="Helical" evidence="1">
    <location>
        <begin position="51"/>
        <end position="71"/>
    </location>
</feature>
<evidence type="ECO:0000256" key="1">
    <source>
        <dbReference type="SAM" id="Phobius"/>
    </source>
</evidence>
<proteinExistence type="predicted"/>
<reference evidence="3" key="1">
    <citation type="submission" date="2016-10" db="EMBL/GenBank/DDBJ databases">
        <authorList>
            <person name="Varghese N."/>
            <person name="Submissions S."/>
        </authorList>
    </citation>
    <scope>NUCLEOTIDE SEQUENCE [LARGE SCALE GENOMIC DNA]</scope>
    <source>
        <strain evidence="3">DSM 26348</strain>
    </source>
</reference>
<feature type="transmembrane region" description="Helical" evidence="1">
    <location>
        <begin position="280"/>
        <end position="301"/>
    </location>
</feature>
<dbReference type="InterPro" id="IPR029063">
    <property type="entry name" value="SAM-dependent_MTases_sf"/>
</dbReference>
<organism evidence="2 3">
    <name type="scientific">Planctomicrobium piriforme</name>
    <dbReference type="NCBI Taxonomy" id="1576369"/>
    <lineage>
        <taxon>Bacteria</taxon>
        <taxon>Pseudomonadati</taxon>
        <taxon>Planctomycetota</taxon>
        <taxon>Planctomycetia</taxon>
        <taxon>Planctomycetales</taxon>
        <taxon>Planctomycetaceae</taxon>
        <taxon>Planctomicrobium</taxon>
    </lineage>
</organism>
<gene>
    <name evidence="2" type="ORF">SAMN05421753_1082</name>
</gene>
<dbReference type="EMBL" id="FOQD01000008">
    <property type="protein sequence ID" value="SFI33329.1"/>
    <property type="molecule type" value="Genomic_DNA"/>
</dbReference>
<keyword evidence="1" id="KW-0812">Transmembrane</keyword>
<feature type="transmembrane region" description="Helical" evidence="1">
    <location>
        <begin position="250"/>
        <end position="268"/>
    </location>
</feature>
<dbReference type="OrthoDB" id="207189at2"/>
<keyword evidence="1" id="KW-1133">Transmembrane helix</keyword>
<feature type="transmembrane region" description="Helical" evidence="1">
    <location>
        <begin position="78"/>
        <end position="101"/>
    </location>
</feature>
<feature type="transmembrane region" description="Helical" evidence="1">
    <location>
        <begin position="313"/>
        <end position="335"/>
    </location>
</feature>
<evidence type="ECO:0000313" key="2">
    <source>
        <dbReference type="EMBL" id="SFI33329.1"/>
    </source>
</evidence>
<feature type="transmembrane region" description="Helical" evidence="1">
    <location>
        <begin position="20"/>
        <end position="39"/>
    </location>
</feature>
<feature type="transmembrane region" description="Helical" evidence="1">
    <location>
        <begin position="176"/>
        <end position="195"/>
    </location>
</feature>
<dbReference type="RefSeq" id="WP_139228418.1">
    <property type="nucleotide sequence ID" value="NZ_FOQD01000008.1"/>
</dbReference>
<dbReference type="SUPFAM" id="SSF53335">
    <property type="entry name" value="S-adenosyl-L-methionine-dependent methyltransferases"/>
    <property type="match status" value="1"/>
</dbReference>
<dbReference type="Proteomes" id="UP000199518">
    <property type="component" value="Unassembled WGS sequence"/>
</dbReference>
<dbReference type="STRING" id="1576369.SAMN05421753_1082"/>
<name>A0A1I3HCH0_9PLAN</name>
<keyword evidence="3" id="KW-1185">Reference proteome</keyword>
<feature type="transmembrane region" description="Helical" evidence="1">
    <location>
        <begin position="113"/>
        <end position="138"/>
    </location>
</feature>